<dbReference type="EMBL" id="BMAO01025869">
    <property type="protein sequence ID" value="GFR05615.1"/>
    <property type="molecule type" value="Genomic_DNA"/>
</dbReference>
<comment type="caution">
    <text evidence="1">The sequence shown here is derived from an EMBL/GenBank/DDBJ whole genome shotgun (WGS) entry which is preliminary data.</text>
</comment>
<reference evidence="1" key="1">
    <citation type="submission" date="2020-07" db="EMBL/GenBank/DDBJ databases">
        <title>Multicomponent nature underlies the extraordinary mechanical properties of spider dragline silk.</title>
        <authorList>
            <person name="Kono N."/>
            <person name="Nakamura H."/>
            <person name="Mori M."/>
            <person name="Yoshida Y."/>
            <person name="Ohtoshi R."/>
            <person name="Malay A.D."/>
            <person name="Moran D.A.P."/>
            <person name="Tomita M."/>
            <person name="Numata K."/>
            <person name="Arakawa K."/>
        </authorList>
    </citation>
    <scope>NUCLEOTIDE SEQUENCE</scope>
</reference>
<evidence type="ECO:0000313" key="2">
    <source>
        <dbReference type="Proteomes" id="UP000887116"/>
    </source>
</evidence>
<gene>
    <name evidence="1" type="ORF">TNCT_487991</name>
</gene>
<proteinExistence type="predicted"/>
<accession>A0A8X6GNH5</accession>
<evidence type="ECO:0000313" key="1">
    <source>
        <dbReference type="EMBL" id="GFR05615.1"/>
    </source>
</evidence>
<name>A0A8X6GNH5_TRICU</name>
<dbReference type="Proteomes" id="UP000887116">
    <property type="component" value="Unassembled WGS sequence"/>
</dbReference>
<organism evidence="1 2">
    <name type="scientific">Trichonephila clavata</name>
    <name type="common">Joro spider</name>
    <name type="synonym">Nephila clavata</name>
    <dbReference type="NCBI Taxonomy" id="2740835"/>
    <lineage>
        <taxon>Eukaryota</taxon>
        <taxon>Metazoa</taxon>
        <taxon>Ecdysozoa</taxon>
        <taxon>Arthropoda</taxon>
        <taxon>Chelicerata</taxon>
        <taxon>Arachnida</taxon>
        <taxon>Araneae</taxon>
        <taxon>Araneomorphae</taxon>
        <taxon>Entelegynae</taxon>
        <taxon>Araneoidea</taxon>
        <taxon>Nephilidae</taxon>
        <taxon>Trichonephila</taxon>
    </lineage>
</organism>
<sequence length="40" mass="4413">MYPLYVDQLFKICRPICLQDSRCLIINAGPVACCGGGQRP</sequence>
<protein>
    <submittedName>
        <fullName evidence="1">Uncharacterized protein</fullName>
    </submittedName>
</protein>
<keyword evidence="2" id="KW-1185">Reference proteome</keyword>
<feature type="non-terminal residue" evidence="1">
    <location>
        <position position="40"/>
    </location>
</feature>
<dbReference type="AlphaFoldDB" id="A0A8X6GNH5"/>